<dbReference type="SUPFAM" id="SSF52980">
    <property type="entry name" value="Restriction endonuclease-like"/>
    <property type="match status" value="1"/>
</dbReference>
<dbReference type="InterPro" id="IPR008538">
    <property type="entry name" value="Uma2"/>
</dbReference>
<keyword evidence="3" id="KW-1185">Reference proteome</keyword>
<evidence type="ECO:0000313" key="3">
    <source>
        <dbReference type="Proteomes" id="UP000183940"/>
    </source>
</evidence>
<gene>
    <name evidence="2" type="ORF">BI308_25085</name>
</gene>
<evidence type="ECO:0000313" key="2">
    <source>
        <dbReference type="EMBL" id="OJJ14252.1"/>
    </source>
</evidence>
<accession>A0A1L9QJI5</accession>
<dbReference type="PANTHER" id="PTHR34107:SF2">
    <property type="entry name" value="SLL0888 PROTEIN"/>
    <property type="match status" value="1"/>
</dbReference>
<reference evidence="2" key="1">
    <citation type="submission" date="2016-10" db="EMBL/GenBank/DDBJ databases">
        <title>CRISPR-Cas defence system in Roseofilum reptotaenium: evidence of a bacteriophage-cyanobacterium arms race in the coral black band disease.</title>
        <authorList>
            <person name="Buerger P."/>
            <person name="Wood-Charlson E.M."/>
            <person name="Weynberg K.D."/>
            <person name="Willis B."/>
            <person name="Van Oppen M.J."/>
        </authorList>
    </citation>
    <scope>NUCLEOTIDE SEQUENCE [LARGE SCALE GENOMIC DNA]</scope>
    <source>
        <strain evidence="2">AO1-A</strain>
    </source>
</reference>
<comment type="caution">
    <text evidence="2">The sequence shown here is derived from an EMBL/GenBank/DDBJ whole genome shotgun (WGS) entry which is preliminary data.</text>
</comment>
<dbReference type="AlphaFoldDB" id="A0A1L9QJI5"/>
<dbReference type="Pfam" id="PF05685">
    <property type="entry name" value="Uma2"/>
    <property type="match status" value="1"/>
</dbReference>
<feature type="domain" description="Putative restriction endonuclease" evidence="1">
    <location>
        <begin position="13"/>
        <end position="201"/>
    </location>
</feature>
<dbReference type="STRING" id="1925591.BI308_25085"/>
<organism evidence="2 3">
    <name type="scientific">Roseofilum reptotaenium AO1-A</name>
    <dbReference type="NCBI Taxonomy" id="1925591"/>
    <lineage>
        <taxon>Bacteria</taxon>
        <taxon>Bacillati</taxon>
        <taxon>Cyanobacteriota</taxon>
        <taxon>Cyanophyceae</taxon>
        <taxon>Desertifilales</taxon>
        <taxon>Desertifilaceae</taxon>
        <taxon>Roseofilum</taxon>
    </lineage>
</organism>
<dbReference type="Proteomes" id="UP000183940">
    <property type="component" value="Unassembled WGS sequence"/>
</dbReference>
<dbReference type="InterPro" id="IPR012296">
    <property type="entry name" value="Nuclease_put_TT1808"/>
</dbReference>
<dbReference type="InterPro" id="IPR011335">
    <property type="entry name" value="Restrct_endonuc-II-like"/>
</dbReference>
<sequence>MTQAKAEPKVYSFDQFISWYPENSEVRYELHDGVIIEMPKPKGKHSDLTGSLIEQLLIAIRQMGKGGIWTIPRESIVKPTGDKSGYEPDIIVLNKDIMGAEARWESESIIQHPDSVKLIVEVVSTNWRDDYYNKLRDYEEMGIEEYWIIDYAALGPRKLIGNPKQPTFFVCSLVDGEYQMAPFTEDTPIVSPTFPQFNLSAQEIFNLAL</sequence>
<dbReference type="Gene3D" id="3.90.1570.10">
    <property type="entry name" value="tt1808, chain A"/>
    <property type="match status" value="1"/>
</dbReference>
<name>A0A1L9QJI5_9CYAN</name>
<dbReference type="EMBL" id="MLAW01000082">
    <property type="protein sequence ID" value="OJJ14252.1"/>
    <property type="molecule type" value="Genomic_DNA"/>
</dbReference>
<evidence type="ECO:0000259" key="1">
    <source>
        <dbReference type="Pfam" id="PF05685"/>
    </source>
</evidence>
<protein>
    <recommendedName>
        <fullName evidence="1">Putative restriction endonuclease domain-containing protein</fullName>
    </recommendedName>
</protein>
<proteinExistence type="predicted"/>
<dbReference type="PANTHER" id="PTHR34107">
    <property type="entry name" value="SLL0198 PROTEIN-RELATED"/>
    <property type="match status" value="1"/>
</dbReference>
<dbReference type="CDD" id="cd06260">
    <property type="entry name" value="DUF820-like"/>
    <property type="match status" value="1"/>
</dbReference>